<accession>A0A383DJI6</accession>
<dbReference type="EMBL" id="UINC01217877">
    <property type="protein sequence ID" value="SVE44666.1"/>
    <property type="molecule type" value="Genomic_DNA"/>
</dbReference>
<reference evidence="1" key="1">
    <citation type="submission" date="2018-05" db="EMBL/GenBank/DDBJ databases">
        <authorList>
            <person name="Lanie J.A."/>
            <person name="Ng W.-L."/>
            <person name="Kazmierczak K.M."/>
            <person name="Andrzejewski T.M."/>
            <person name="Davidsen T.M."/>
            <person name="Wayne K.J."/>
            <person name="Tettelin H."/>
            <person name="Glass J.I."/>
            <person name="Rusch D."/>
            <person name="Podicherti R."/>
            <person name="Tsui H.-C.T."/>
            <person name="Winkler M.E."/>
        </authorList>
    </citation>
    <scope>NUCLEOTIDE SEQUENCE</scope>
</reference>
<gene>
    <name evidence="1" type="ORF">METZ01_LOCUS497520</name>
</gene>
<protein>
    <recommendedName>
        <fullName evidence="2">Polymer-forming cytoskeletal protein</fullName>
    </recommendedName>
</protein>
<evidence type="ECO:0000313" key="1">
    <source>
        <dbReference type="EMBL" id="SVE44666.1"/>
    </source>
</evidence>
<organism evidence="1">
    <name type="scientific">marine metagenome</name>
    <dbReference type="NCBI Taxonomy" id="408172"/>
    <lineage>
        <taxon>unclassified sequences</taxon>
        <taxon>metagenomes</taxon>
        <taxon>ecological metagenomes</taxon>
    </lineage>
</organism>
<name>A0A383DJI6_9ZZZZ</name>
<sequence>GQGSLLEGTLLIEVESDLVEVGTAEIHGTVVGTIRARHWVRIGATARLNGSIETPRLIVEEGAMIVNR</sequence>
<dbReference type="Pfam" id="PF04519">
    <property type="entry name" value="Bactofilin"/>
    <property type="match status" value="1"/>
</dbReference>
<evidence type="ECO:0008006" key="2">
    <source>
        <dbReference type="Google" id="ProtNLM"/>
    </source>
</evidence>
<dbReference type="InterPro" id="IPR007607">
    <property type="entry name" value="BacA/B"/>
</dbReference>
<proteinExistence type="predicted"/>
<feature type="non-terminal residue" evidence="1">
    <location>
        <position position="1"/>
    </location>
</feature>
<dbReference type="AlphaFoldDB" id="A0A383DJI6"/>